<accession>A0ACB9YVP0</accession>
<dbReference type="Proteomes" id="UP001497700">
    <property type="component" value="Unassembled WGS sequence"/>
</dbReference>
<sequence length="585" mass="66736">MGEGQEAMKAIPVTPTVCANWKDEDNICPRQGKLACSSCKLVLYCGRECQVKHWSEHKKSCKSPLMKSHWLPAWDLEVRPPAWSHGAAATNPHNPFGMDKHLWGNTPAMDLLQLHRNEGTDYDKDITMLFAASGDLRNVVKTIQSLPDEFGHRITTTINDREPSITARNAILLLLAMSTLEEESDQTSVEVLAESLIHVWYSAMITGDILSRLQSKVMPLIEKVWQQIASRKPGTMLGKTWHFKSGASLRLVLKKEDWARALTLLDVPEHLTASNARKIRHAIVLAPEREDYRDRWYFKDATPSMRVAKERFREDGLALPFGHPRLGFDYPNPTIFRAAKSWPINDKGDPLGGWPDDEVRATPYRAAEDLYGRLFFYLRGIMTSFIQKIATGKIHFQLFNVDATELGQHLEKGSYDRIETSNIPDLHYLGTRETLRCLSPLLKPPPQNRHATIVLIYLNAVLDTINSGSEQDVPPGIDRIFQYLPKVDPVAFMRNPQGAEMYRVWDARNLVLDAEPFFRRYMAMVKFDRIAEELDVAMKEDNTIVDPWPTRLKLRQGQPGAQEEFATLLSSSFSGLERYVEWKRV</sequence>
<comment type="caution">
    <text evidence="1">The sequence shown here is derived from an EMBL/GenBank/DDBJ whole genome shotgun (WGS) entry which is preliminary data.</text>
</comment>
<evidence type="ECO:0000313" key="2">
    <source>
        <dbReference type="Proteomes" id="UP001497700"/>
    </source>
</evidence>
<dbReference type="EMBL" id="MU393503">
    <property type="protein sequence ID" value="KAI4863484.1"/>
    <property type="molecule type" value="Genomic_DNA"/>
</dbReference>
<reference evidence="1 2" key="1">
    <citation type="journal article" date="2022" name="New Phytol.">
        <title>Ecological generalism drives hyperdiversity of secondary metabolite gene clusters in xylarialean endophytes.</title>
        <authorList>
            <person name="Franco M.E.E."/>
            <person name="Wisecaver J.H."/>
            <person name="Arnold A.E."/>
            <person name="Ju Y.M."/>
            <person name="Slot J.C."/>
            <person name="Ahrendt S."/>
            <person name="Moore L.P."/>
            <person name="Eastman K.E."/>
            <person name="Scott K."/>
            <person name="Konkel Z."/>
            <person name="Mondo S.J."/>
            <person name="Kuo A."/>
            <person name="Hayes R.D."/>
            <person name="Haridas S."/>
            <person name="Andreopoulos B."/>
            <person name="Riley R."/>
            <person name="LaButti K."/>
            <person name="Pangilinan J."/>
            <person name="Lipzen A."/>
            <person name="Amirebrahimi M."/>
            <person name="Yan J."/>
            <person name="Adam C."/>
            <person name="Keymanesh K."/>
            <person name="Ng V."/>
            <person name="Louie K."/>
            <person name="Northen T."/>
            <person name="Drula E."/>
            <person name="Henrissat B."/>
            <person name="Hsieh H.M."/>
            <person name="Youens-Clark K."/>
            <person name="Lutzoni F."/>
            <person name="Miadlikowska J."/>
            <person name="Eastwood D.C."/>
            <person name="Hamelin R.C."/>
            <person name="Grigoriev I.V."/>
            <person name="U'Ren J.M."/>
        </authorList>
    </citation>
    <scope>NUCLEOTIDE SEQUENCE [LARGE SCALE GENOMIC DNA]</scope>
    <source>
        <strain evidence="1 2">CBS 119005</strain>
    </source>
</reference>
<organism evidence="1 2">
    <name type="scientific">Hypoxylon rubiginosum</name>
    <dbReference type="NCBI Taxonomy" id="110542"/>
    <lineage>
        <taxon>Eukaryota</taxon>
        <taxon>Fungi</taxon>
        <taxon>Dikarya</taxon>
        <taxon>Ascomycota</taxon>
        <taxon>Pezizomycotina</taxon>
        <taxon>Sordariomycetes</taxon>
        <taxon>Xylariomycetidae</taxon>
        <taxon>Xylariales</taxon>
        <taxon>Hypoxylaceae</taxon>
        <taxon>Hypoxylon</taxon>
    </lineage>
</organism>
<gene>
    <name evidence="1" type="ORF">F4820DRAFT_426941</name>
</gene>
<name>A0ACB9YVP0_9PEZI</name>
<keyword evidence="2" id="KW-1185">Reference proteome</keyword>
<evidence type="ECO:0000313" key="1">
    <source>
        <dbReference type="EMBL" id="KAI4863484.1"/>
    </source>
</evidence>
<protein>
    <submittedName>
        <fullName evidence="1">Uncharacterized protein</fullName>
    </submittedName>
</protein>
<proteinExistence type="predicted"/>